<reference evidence="1 2" key="1">
    <citation type="journal article" date="2015" name="Genome Biol. Evol.">
        <title>Phylogenomic analyses indicate that early fungi evolved digesting cell walls of algal ancestors of land plants.</title>
        <authorList>
            <person name="Chang Y."/>
            <person name="Wang S."/>
            <person name="Sekimoto S."/>
            <person name="Aerts A.L."/>
            <person name="Choi C."/>
            <person name="Clum A."/>
            <person name="LaButti K.M."/>
            <person name="Lindquist E.A."/>
            <person name="Yee Ngan C."/>
            <person name="Ohm R.A."/>
            <person name="Salamov A.A."/>
            <person name="Grigoriev I.V."/>
            <person name="Spatafora J.W."/>
            <person name="Berbee M.L."/>
        </authorList>
    </citation>
    <scope>NUCLEOTIDE SEQUENCE [LARGE SCALE GENOMIC DNA]</scope>
    <source>
        <strain evidence="1 2">JEL478</strain>
    </source>
</reference>
<dbReference type="Proteomes" id="UP000070544">
    <property type="component" value="Unassembled WGS sequence"/>
</dbReference>
<dbReference type="AlphaFoldDB" id="A0A139ALP2"/>
<name>A0A139ALP2_GONPJ</name>
<dbReference type="EMBL" id="KQ965745">
    <property type="protein sequence ID" value="KXS17702.1"/>
    <property type="molecule type" value="Genomic_DNA"/>
</dbReference>
<proteinExistence type="predicted"/>
<gene>
    <name evidence="1" type="ORF">M427DRAFT_54300</name>
</gene>
<protein>
    <submittedName>
        <fullName evidence="1">Uncharacterized protein</fullName>
    </submittedName>
</protein>
<evidence type="ECO:0000313" key="2">
    <source>
        <dbReference type="Proteomes" id="UP000070544"/>
    </source>
</evidence>
<accession>A0A139ALP2</accession>
<evidence type="ECO:0000313" key="1">
    <source>
        <dbReference type="EMBL" id="KXS17702.1"/>
    </source>
</evidence>
<keyword evidence="2" id="KW-1185">Reference proteome</keyword>
<sequence>MATPSRALLSHARTLLSLPISAPRFLPASSVPSSLLSLPTIAIPSHTRFASAFAPHRVAATRTGTAPGVMGRRGMVGEGGAISGMDLGTGSRGANVEGRRGFYQMPRQRRRTNIQKTMLKAKLRRQRMNRTNYIKKRVHYG</sequence>
<organism evidence="1 2">
    <name type="scientific">Gonapodya prolifera (strain JEL478)</name>
    <name type="common">Monoblepharis prolifera</name>
    <dbReference type="NCBI Taxonomy" id="1344416"/>
    <lineage>
        <taxon>Eukaryota</taxon>
        <taxon>Fungi</taxon>
        <taxon>Fungi incertae sedis</taxon>
        <taxon>Chytridiomycota</taxon>
        <taxon>Chytridiomycota incertae sedis</taxon>
        <taxon>Monoblepharidomycetes</taxon>
        <taxon>Monoblepharidales</taxon>
        <taxon>Gonapodyaceae</taxon>
        <taxon>Gonapodya</taxon>
    </lineage>
</organism>